<organism evidence="3">
    <name type="scientific">Naegleria gruberi</name>
    <name type="common">Amoeba</name>
    <dbReference type="NCBI Taxonomy" id="5762"/>
    <lineage>
        <taxon>Eukaryota</taxon>
        <taxon>Discoba</taxon>
        <taxon>Heterolobosea</taxon>
        <taxon>Tetramitia</taxon>
        <taxon>Eutetramitia</taxon>
        <taxon>Vahlkampfiidae</taxon>
        <taxon>Naegleria</taxon>
    </lineage>
</organism>
<dbReference type="KEGG" id="ngr:NAEGRDRAFT_45733"/>
<dbReference type="EMBL" id="GG738847">
    <property type="protein sequence ID" value="EFC49753.1"/>
    <property type="molecule type" value="Genomic_DNA"/>
</dbReference>
<keyword evidence="3" id="KW-1185">Reference proteome</keyword>
<name>D2V0N2_NAEGR</name>
<evidence type="ECO:0000313" key="2">
    <source>
        <dbReference type="EMBL" id="EFC49753.1"/>
    </source>
</evidence>
<dbReference type="AlphaFoldDB" id="D2V0N2"/>
<proteinExistence type="predicted"/>
<reference evidence="2 3" key="1">
    <citation type="journal article" date="2010" name="Cell">
        <title>The genome of Naegleria gruberi illuminates early eukaryotic versatility.</title>
        <authorList>
            <person name="Fritz-Laylin L.K."/>
            <person name="Prochnik S.E."/>
            <person name="Ginger M.L."/>
            <person name="Dacks J.B."/>
            <person name="Carpenter M.L."/>
            <person name="Field M.C."/>
            <person name="Kuo A."/>
            <person name="Paredez A."/>
            <person name="Chapman J."/>
            <person name="Pham J."/>
            <person name="Shu S."/>
            <person name="Neupane R."/>
            <person name="Cipriano M."/>
            <person name="Mancuso J."/>
            <person name="Tu H."/>
            <person name="Salamov A."/>
            <person name="Lindquist E."/>
            <person name="Shapiro H."/>
            <person name="Lucas S."/>
            <person name="Grigoriev I.V."/>
            <person name="Cande W.Z."/>
            <person name="Fulton C."/>
            <person name="Rokhsar D.S."/>
            <person name="Dawson S.C."/>
        </authorList>
    </citation>
    <scope>NUCLEOTIDE SEQUENCE [LARGE SCALE GENOMIC DNA]</scope>
    <source>
        <strain evidence="2 3">NEG-M</strain>
    </source>
</reference>
<evidence type="ECO:0000313" key="3">
    <source>
        <dbReference type="Proteomes" id="UP000006671"/>
    </source>
</evidence>
<dbReference type="RefSeq" id="XP_002682497.1">
    <property type="nucleotide sequence ID" value="XM_002682451.1"/>
</dbReference>
<dbReference type="InParanoid" id="D2V0N2"/>
<dbReference type="VEuPathDB" id="AmoebaDB:NAEGRDRAFT_45733"/>
<dbReference type="Proteomes" id="UP000006671">
    <property type="component" value="Unassembled WGS sequence"/>
</dbReference>
<feature type="region of interest" description="Disordered" evidence="1">
    <location>
        <begin position="320"/>
        <end position="346"/>
    </location>
</feature>
<sequence>MHPSSHPVFGQELIVEKILSFSNVVDWLRNEPPLISRTFSTVFSSEHFARLYMANVLNLTSEQVGLLENMVNGKVSDNRLLKNYESMQSLFKEFVSNSLIPKRNLTSLVSKFCANDTTYAKEIEDTISKITMAVEIREKLCSQYYNCDLIINDGGTTYEIKDVSQFWKGGECKQIFVHSIEKLKPELTAKIGGYEIEATIYMGFGYPLQFLFCGTYQHFEGTTHFDESVSVFDNLIFYSEECYTEGTRVETFEIMNHFISVEQDQIPPELNAERVYNTLCYHWYWPFLHGKSKMTNKFKETMKKLDFDDPVIYVDSYMRESDSNSANKRKLKESSQAKSGTKKSKH</sequence>
<protein>
    <submittedName>
        <fullName evidence="2">Predicted protein</fullName>
    </submittedName>
</protein>
<dbReference type="GeneID" id="8862822"/>
<gene>
    <name evidence="2" type="ORF">NAEGRDRAFT_45733</name>
</gene>
<accession>D2V0N2</accession>
<evidence type="ECO:0000256" key="1">
    <source>
        <dbReference type="SAM" id="MobiDB-lite"/>
    </source>
</evidence>